<dbReference type="SMART" id="SM00678">
    <property type="entry name" value="WWE"/>
    <property type="match status" value="1"/>
</dbReference>
<dbReference type="Gene3D" id="3.30.720.50">
    <property type="match status" value="1"/>
</dbReference>
<dbReference type="PROSITE" id="PS51059">
    <property type="entry name" value="PARP_CATALYTIC"/>
    <property type="match status" value="1"/>
</dbReference>
<dbReference type="InterPro" id="IPR004170">
    <property type="entry name" value="WWE_dom"/>
</dbReference>
<evidence type="ECO:0000256" key="4">
    <source>
        <dbReference type="ARBA" id="ARBA00024347"/>
    </source>
</evidence>
<dbReference type="GO" id="GO:0008270">
    <property type="term" value="F:zinc ion binding"/>
    <property type="evidence" value="ECO:0007669"/>
    <property type="project" value="InterPro"/>
</dbReference>
<comment type="caution">
    <text evidence="9">The sequence shown here is derived from an EMBL/GenBank/DDBJ whole genome shotgun (WGS) entry which is preliminary data.</text>
</comment>
<dbReference type="PANTHER" id="PTHR45740">
    <property type="entry name" value="POLY [ADP-RIBOSE] POLYMERASE"/>
    <property type="match status" value="1"/>
</dbReference>
<keyword evidence="5" id="KW-0328">Glycosyltransferase</keyword>
<dbReference type="GO" id="GO:1990404">
    <property type="term" value="F:NAD+-protein mono-ADP-ribosyltransferase activity"/>
    <property type="evidence" value="ECO:0007669"/>
    <property type="project" value="TreeGrafter"/>
</dbReference>
<organism evidence="9 10">
    <name type="scientific">Pangasianodon hypophthalmus</name>
    <name type="common">Striped catfish</name>
    <name type="synonym">Helicophagus hypophthalmus</name>
    <dbReference type="NCBI Taxonomy" id="310915"/>
    <lineage>
        <taxon>Eukaryota</taxon>
        <taxon>Metazoa</taxon>
        <taxon>Chordata</taxon>
        <taxon>Craniata</taxon>
        <taxon>Vertebrata</taxon>
        <taxon>Euteleostomi</taxon>
        <taxon>Actinopterygii</taxon>
        <taxon>Neopterygii</taxon>
        <taxon>Teleostei</taxon>
        <taxon>Ostariophysi</taxon>
        <taxon>Siluriformes</taxon>
        <taxon>Pangasiidae</taxon>
        <taxon>Pangasianodon</taxon>
    </lineage>
</organism>
<comment type="pathway">
    <text evidence="2">Protein modification; protein ubiquitination.</text>
</comment>
<dbReference type="Pfam" id="PF00644">
    <property type="entry name" value="PARP"/>
    <property type="match status" value="1"/>
</dbReference>
<keyword evidence="10" id="KW-1185">Reference proteome</keyword>
<dbReference type="Pfam" id="PF23466">
    <property type="entry name" value="WWE_4"/>
    <property type="match status" value="1"/>
</dbReference>
<feature type="region of interest" description="Disordered" evidence="6">
    <location>
        <begin position="113"/>
        <end position="140"/>
    </location>
</feature>
<dbReference type="GO" id="GO:0005634">
    <property type="term" value="C:nucleus"/>
    <property type="evidence" value="ECO:0007669"/>
    <property type="project" value="UniProtKB-SubCell"/>
</dbReference>
<dbReference type="GO" id="GO:0016567">
    <property type="term" value="P:protein ubiquitination"/>
    <property type="evidence" value="ECO:0007669"/>
    <property type="project" value="UniProtKB-UniPathway"/>
</dbReference>
<dbReference type="InterPro" id="IPR051712">
    <property type="entry name" value="ARTD-AVP"/>
</dbReference>
<evidence type="ECO:0000256" key="3">
    <source>
        <dbReference type="ARBA" id="ARBA00023242"/>
    </source>
</evidence>
<evidence type="ECO:0000256" key="5">
    <source>
        <dbReference type="RuleBase" id="RU362114"/>
    </source>
</evidence>
<dbReference type="Proteomes" id="UP000327468">
    <property type="component" value="Chromosome 6"/>
</dbReference>
<comment type="subcellular location">
    <subcellularLocation>
        <location evidence="1">Nucleus</location>
    </subcellularLocation>
</comment>
<evidence type="ECO:0000313" key="10">
    <source>
        <dbReference type="Proteomes" id="UP000327468"/>
    </source>
</evidence>
<keyword evidence="3" id="KW-0539">Nucleus</keyword>
<dbReference type="InterPro" id="IPR018123">
    <property type="entry name" value="WWE-dom_subgr"/>
</dbReference>
<accession>A0A5N5P4Y5</accession>
<feature type="domain" description="PARP catalytic" evidence="8">
    <location>
        <begin position="435"/>
        <end position="643"/>
    </location>
</feature>
<evidence type="ECO:0000259" key="7">
    <source>
        <dbReference type="PROSITE" id="PS50918"/>
    </source>
</evidence>
<keyword evidence="5" id="KW-0808">Transferase</keyword>
<evidence type="ECO:0000256" key="2">
    <source>
        <dbReference type="ARBA" id="ARBA00004906"/>
    </source>
</evidence>
<dbReference type="PANTHER" id="PTHR45740:SF7">
    <property type="entry name" value="PROTEIN MONO-ADP-RIBOSYLTRANSFERASE TIPARP"/>
    <property type="match status" value="1"/>
</dbReference>
<dbReference type="EC" id="2.4.2.-" evidence="5"/>
<evidence type="ECO:0000259" key="8">
    <source>
        <dbReference type="PROSITE" id="PS51059"/>
    </source>
</evidence>
<dbReference type="AlphaFoldDB" id="A0A5N5P4Y5"/>
<protein>
    <recommendedName>
        <fullName evidence="5">Poly [ADP-ribose] polymerase</fullName>
        <shortName evidence="5">PARP</shortName>
        <ecNumber evidence="5">2.4.2.-</ecNumber>
    </recommendedName>
</protein>
<gene>
    <name evidence="9" type="ORF">PHYPO_G00211470</name>
</gene>
<dbReference type="SUPFAM" id="SSF56399">
    <property type="entry name" value="ADP-ribosylation"/>
    <property type="match status" value="1"/>
</dbReference>
<evidence type="ECO:0000256" key="1">
    <source>
        <dbReference type="ARBA" id="ARBA00004123"/>
    </source>
</evidence>
<reference evidence="9 10" key="1">
    <citation type="submission" date="2019-06" db="EMBL/GenBank/DDBJ databases">
        <title>A chromosome-scale genome assembly of the striped catfish, Pangasianodon hypophthalmus.</title>
        <authorList>
            <person name="Wen M."/>
            <person name="Zahm M."/>
            <person name="Roques C."/>
            <person name="Cabau C."/>
            <person name="Klopp C."/>
            <person name="Donnadieu C."/>
            <person name="Jouanno E."/>
            <person name="Avarre J.-C."/>
            <person name="Campet M."/>
            <person name="Ha T.T.T."/>
            <person name="Dugue R."/>
            <person name="Lampietro C."/>
            <person name="Louis A."/>
            <person name="Herpin A."/>
            <person name="Echchiki A."/>
            <person name="Berthelot C."/>
            <person name="Parey E."/>
            <person name="Roest-Crollius H."/>
            <person name="Braasch I."/>
            <person name="Postlethwait J."/>
            <person name="Bobe J."/>
            <person name="Montfort J."/>
            <person name="Bouchez O."/>
            <person name="Begum T."/>
            <person name="Schartl M."/>
            <person name="Guiguen Y."/>
        </authorList>
    </citation>
    <scope>NUCLEOTIDE SEQUENCE [LARGE SCALE GENOMIC DNA]</scope>
    <source>
        <strain evidence="9 10">Indonesia</strain>
        <tissue evidence="9">Blood</tissue>
    </source>
</reference>
<dbReference type="OrthoDB" id="6133115at2759"/>
<dbReference type="Gene3D" id="3.90.228.10">
    <property type="match status" value="1"/>
</dbReference>
<proteinExistence type="inferred from homology"/>
<dbReference type="EMBL" id="VFJC01000007">
    <property type="protein sequence ID" value="KAB5574652.1"/>
    <property type="molecule type" value="Genomic_DNA"/>
</dbReference>
<dbReference type="GO" id="GO:0003950">
    <property type="term" value="F:NAD+ poly-ADP-ribosyltransferase activity"/>
    <property type="evidence" value="ECO:0007669"/>
    <property type="project" value="UniProtKB-UniRule"/>
</dbReference>
<sequence>MEKSLGMMPEAEESGAKVLGSLAMGDGEFSDRRLGLVDKIPLVKPYFKKKHAQRKLDAKCLRALDDPILSTILSSDDLVTGDGVFVPRNPPPASAQPSLMCAAAVAEEARADATAEELAAGEQKATGATRDSSEASSRDAATAARSSSVLEAAEKAAAAAAAVAVNGVESSAVVLGGHGELFRDKSDEASLDLVFELLMQLQYHTRQDDGVHICVDFLRGACLCGSECARHHTALPYHWQIRRADTRVWQSVAEDAQEQLERLYCNPDNEQVRLKFLGRVFMLDFSAMRVCDMEFDLVRRLSTPSSFGAMPPSTSPASNTNPAPSYLTVWKYYCRDNFGWREYSEPVVRLIEEATERGLKEVRFITLQNQYILNIREGFQQNAVFGFRRQIKKRPHFMSSIRLSPYLQTLGGLCALEVVGPQPLSPTSSSGPRLFPETWVPMNPDQDFMQVPVSREDRSYRTVYNLFHKTVSETKFRILKILRVQNPFLWEKYKRKKEYMSRRMSEAERLLNERHLFHGTSQDVVEGICKHNFDPRVCGKHATMFGQGSYFARRAAYSHSFARRSPRGLHYMFLAKVLTGKFTVGNPGMRRPPPLCPRQPAGDLFDSCVDNCVDPQIFVIFNDDQSYPYFIIQYEEVANTVAI</sequence>
<evidence type="ECO:0000313" key="9">
    <source>
        <dbReference type="EMBL" id="KAB5574652.1"/>
    </source>
</evidence>
<comment type="similarity">
    <text evidence="4">Belongs to the ARTD/PARP family.</text>
</comment>
<dbReference type="SUPFAM" id="SSF117839">
    <property type="entry name" value="WWE domain"/>
    <property type="match status" value="1"/>
</dbReference>
<dbReference type="InterPro" id="IPR012317">
    <property type="entry name" value="Poly(ADP-ribose)pol_cat_dom"/>
</dbReference>
<keyword evidence="5" id="KW-0520">NAD</keyword>
<dbReference type="PROSITE" id="PS50918">
    <property type="entry name" value="WWE"/>
    <property type="match status" value="2"/>
</dbReference>
<dbReference type="InterPro" id="IPR037197">
    <property type="entry name" value="WWE_dom_sf"/>
</dbReference>
<name>A0A5N5P4Y5_PANHP</name>
<feature type="compositionally biased region" description="Low complexity" evidence="6">
    <location>
        <begin position="116"/>
        <end position="130"/>
    </location>
</feature>
<dbReference type="CDD" id="cd01439">
    <property type="entry name" value="TCCD_inducible_PARP_like"/>
    <property type="match status" value="1"/>
</dbReference>
<feature type="domain" description="WWE" evidence="7">
    <location>
        <begin position="225"/>
        <end position="303"/>
    </location>
</feature>
<feature type="domain" description="WWE" evidence="7">
    <location>
        <begin position="316"/>
        <end position="393"/>
    </location>
</feature>
<evidence type="ECO:0000256" key="6">
    <source>
        <dbReference type="SAM" id="MobiDB-lite"/>
    </source>
</evidence>
<dbReference type="Pfam" id="PF02825">
    <property type="entry name" value="WWE"/>
    <property type="match status" value="1"/>
</dbReference>
<dbReference type="UniPathway" id="UPA00143"/>